<name>A0ABY4KZ30_THEAE</name>
<dbReference type="InterPro" id="IPR025110">
    <property type="entry name" value="AMP-bd_C"/>
</dbReference>
<evidence type="ECO:0000313" key="4">
    <source>
        <dbReference type="Proteomes" id="UP000832041"/>
    </source>
</evidence>
<dbReference type="EMBL" id="CP051627">
    <property type="protein sequence ID" value="UPT20305.1"/>
    <property type="molecule type" value="Genomic_DNA"/>
</dbReference>
<protein>
    <submittedName>
        <fullName evidence="3">AMP-binding protein</fullName>
    </submittedName>
</protein>
<proteinExistence type="predicted"/>
<accession>A0ABY4KZ30</accession>
<dbReference type="PANTHER" id="PTHR43767:SF1">
    <property type="entry name" value="NONRIBOSOMAL PEPTIDE SYNTHASE PES1 (EUROFUNG)-RELATED"/>
    <property type="match status" value="1"/>
</dbReference>
<gene>
    <name evidence="3" type="ORF">FOF52_04435</name>
</gene>
<dbReference type="InterPro" id="IPR000873">
    <property type="entry name" value="AMP-dep_synth/lig_dom"/>
</dbReference>
<dbReference type="RefSeq" id="WP_248592558.1">
    <property type="nucleotide sequence ID" value="NZ_BAABEB010000012.1"/>
</dbReference>
<sequence length="585" mass="61745">MNAVPSPSSASPSALRSLNAATVPLLCSGSRFEMAQVEVGGVPVRVWAGSSPHLRAVLEASLEHGDREALVFEGERISHTEHFRRAATLARRLVEDYGVARGDRVALAMRNYPEWVTAFFAAVSVGAIVVPVNAWLSAPELEFVLRDSGARLLVADSERLERLGAALERLDLAVIAVRCAGPLPRGARAWAEVLGEVAPDAVPPEVALAPDDPATLFYTSGTTGRPRGALGSHRNMVSNVLSMAFMKARTLLRMGADVAEALALTFEAAPAKVLCVLPLFHVTGAQTVMLPTLSAGGTLVLLRRWDAEAALETIERERVSGMTGVPTMLAQLFAAPSFAERDLSSLVSLGSGGAPAAPALVERALRGGLRPEATLLGAGYGLTECSATASVSYGPDYLARPDSVGLPVPVVDVRIVGADGADQPPGRVGEIWISGPGVVHGYWNRPEETAATFVDGWLRTGDLGRVDDAGFLYVVDRAKDMILRGGENVYCAEVEAALLEHPAVLDAAVLGLAHEELGEEVGAVVRVAAQAPPDAGELRSFLAGRLAAFKIPSRIAFTVDELPRNAAGKLLKRRLRDEAAWPSAD</sequence>
<evidence type="ECO:0000313" key="3">
    <source>
        <dbReference type="EMBL" id="UPT20305.1"/>
    </source>
</evidence>
<feature type="domain" description="AMP-dependent synthetase/ligase" evidence="1">
    <location>
        <begin position="63"/>
        <end position="443"/>
    </location>
</feature>
<dbReference type="Pfam" id="PF00501">
    <property type="entry name" value="AMP-binding"/>
    <property type="match status" value="1"/>
</dbReference>
<dbReference type="SUPFAM" id="SSF56801">
    <property type="entry name" value="Acetyl-CoA synthetase-like"/>
    <property type="match status" value="1"/>
</dbReference>
<dbReference type="InterPro" id="IPR050237">
    <property type="entry name" value="ATP-dep_AMP-bd_enzyme"/>
</dbReference>
<dbReference type="InterPro" id="IPR020845">
    <property type="entry name" value="AMP-binding_CS"/>
</dbReference>
<evidence type="ECO:0000259" key="1">
    <source>
        <dbReference type="Pfam" id="PF00501"/>
    </source>
</evidence>
<dbReference type="Gene3D" id="3.30.300.30">
    <property type="match status" value="1"/>
</dbReference>
<dbReference type="InterPro" id="IPR045851">
    <property type="entry name" value="AMP-bd_C_sf"/>
</dbReference>
<dbReference type="Pfam" id="PF13193">
    <property type="entry name" value="AMP-binding_C"/>
    <property type="match status" value="1"/>
</dbReference>
<dbReference type="Proteomes" id="UP000832041">
    <property type="component" value="Chromosome"/>
</dbReference>
<keyword evidence="4" id="KW-1185">Reference proteome</keyword>
<dbReference type="Gene3D" id="3.40.50.12780">
    <property type="entry name" value="N-terminal domain of ligase-like"/>
    <property type="match status" value="1"/>
</dbReference>
<reference evidence="3 4" key="1">
    <citation type="submission" date="2020-04" db="EMBL/GenBank/DDBJ databases">
        <title>Thermobifida alba genome sequencing and assembly.</title>
        <authorList>
            <person name="Luzics S."/>
            <person name="Horvath B."/>
            <person name="Nagy I."/>
            <person name="Toth A."/>
            <person name="Nagy I."/>
            <person name="Kukolya J."/>
        </authorList>
    </citation>
    <scope>NUCLEOTIDE SEQUENCE [LARGE SCALE GENOMIC DNA]</scope>
    <source>
        <strain evidence="3 4">DSM 43795</strain>
    </source>
</reference>
<dbReference type="PROSITE" id="PS00455">
    <property type="entry name" value="AMP_BINDING"/>
    <property type="match status" value="1"/>
</dbReference>
<feature type="domain" description="AMP-binding enzyme C-terminal" evidence="2">
    <location>
        <begin position="493"/>
        <end position="569"/>
    </location>
</feature>
<dbReference type="InterPro" id="IPR042099">
    <property type="entry name" value="ANL_N_sf"/>
</dbReference>
<evidence type="ECO:0000259" key="2">
    <source>
        <dbReference type="Pfam" id="PF13193"/>
    </source>
</evidence>
<dbReference type="PANTHER" id="PTHR43767">
    <property type="entry name" value="LONG-CHAIN-FATTY-ACID--COA LIGASE"/>
    <property type="match status" value="1"/>
</dbReference>
<organism evidence="3 4">
    <name type="scientific">Thermobifida alba</name>
    <name type="common">Thermomonospora alba</name>
    <dbReference type="NCBI Taxonomy" id="53522"/>
    <lineage>
        <taxon>Bacteria</taxon>
        <taxon>Bacillati</taxon>
        <taxon>Actinomycetota</taxon>
        <taxon>Actinomycetes</taxon>
        <taxon>Streptosporangiales</taxon>
        <taxon>Nocardiopsidaceae</taxon>
        <taxon>Thermobifida</taxon>
    </lineage>
</organism>